<evidence type="ECO:0000256" key="2">
    <source>
        <dbReference type="ARBA" id="ARBA00023125"/>
    </source>
</evidence>
<keyword evidence="2 4" id="KW-0238">DNA-binding</keyword>
<dbReference type="OrthoDB" id="3472897at2"/>
<dbReference type="SUPFAM" id="SSF48498">
    <property type="entry name" value="Tetracyclin repressor-like, C-terminal domain"/>
    <property type="match status" value="1"/>
</dbReference>
<dbReference type="Gene3D" id="1.10.357.10">
    <property type="entry name" value="Tetracycline Repressor, domain 2"/>
    <property type="match status" value="1"/>
</dbReference>
<evidence type="ECO:0000256" key="1">
    <source>
        <dbReference type="ARBA" id="ARBA00023015"/>
    </source>
</evidence>
<sequence>MGSREDIVAAAASIMREQGYARATTKEIARAAGYSEALLYKHFKDKTEIFLCVLTEENPPLAAIVEELIGTAGEQPIEANITRIVRGALDFFLGSFPIGVSVFSTKELLTAHRERLAEVGAGPRNPIDGVALYLSKEIELGRVNPDADPQAAASLLLGACFHHAFLCTYEAVEPEKSTLDELATTLARTALSGLRRLP</sequence>
<evidence type="ECO:0000256" key="3">
    <source>
        <dbReference type="ARBA" id="ARBA00023163"/>
    </source>
</evidence>
<dbReference type="RefSeq" id="WP_091288414.1">
    <property type="nucleotide sequence ID" value="NZ_FNON01000002.1"/>
</dbReference>
<keyword evidence="3" id="KW-0804">Transcription</keyword>
<keyword evidence="7" id="KW-1185">Reference proteome</keyword>
<protein>
    <submittedName>
        <fullName evidence="6">DNA-binding transcriptional regulator, AcrR family</fullName>
    </submittedName>
</protein>
<dbReference type="GO" id="GO:0003700">
    <property type="term" value="F:DNA-binding transcription factor activity"/>
    <property type="evidence" value="ECO:0007669"/>
    <property type="project" value="TreeGrafter"/>
</dbReference>
<evidence type="ECO:0000313" key="6">
    <source>
        <dbReference type="EMBL" id="SDX17337.1"/>
    </source>
</evidence>
<dbReference type="GO" id="GO:0000976">
    <property type="term" value="F:transcription cis-regulatory region binding"/>
    <property type="evidence" value="ECO:0007669"/>
    <property type="project" value="TreeGrafter"/>
</dbReference>
<feature type="domain" description="HTH tetR-type" evidence="5">
    <location>
        <begin position="1"/>
        <end position="61"/>
    </location>
</feature>
<dbReference type="Pfam" id="PF00440">
    <property type="entry name" value="TetR_N"/>
    <property type="match status" value="1"/>
</dbReference>
<dbReference type="PRINTS" id="PR00455">
    <property type="entry name" value="HTHTETR"/>
</dbReference>
<reference evidence="6 7" key="1">
    <citation type="submission" date="2016-10" db="EMBL/GenBank/DDBJ databases">
        <authorList>
            <person name="de Groot N.N."/>
        </authorList>
    </citation>
    <scope>NUCLEOTIDE SEQUENCE [LARGE SCALE GENOMIC DNA]</scope>
    <source>
        <strain evidence="6 7">CPCC 202699</strain>
    </source>
</reference>
<keyword evidence="1" id="KW-0805">Transcription regulation</keyword>
<dbReference type="Proteomes" id="UP000199515">
    <property type="component" value="Unassembled WGS sequence"/>
</dbReference>
<feature type="DNA-binding region" description="H-T-H motif" evidence="4">
    <location>
        <begin position="24"/>
        <end position="43"/>
    </location>
</feature>
<dbReference type="PANTHER" id="PTHR30055">
    <property type="entry name" value="HTH-TYPE TRANSCRIPTIONAL REGULATOR RUTR"/>
    <property type="match status" value="1"/>
</dbReference>
<dbReference type="InterPro" id="IPR036271">
    <property type="entry name" value="Tet_transcr_reg_TetR-rel_C_sf"/>
</dbReference>
<evidence type="ECO:0000313" key="7">
    <source>
        <dbReference type="Proteomes" id="UP000199515"/>
    </source>
</evidence>
<dbReference type="InterPro" id="IPR050109">
    <property type="entry name" value="HTH-type_TetR-like_transc_reg"/>
</dbReference>
<dbReference type="SUPFAM" id="SSF46689">
    <property type="entry name" value="Homeodomain-like"/>
    <property type="match status" value="1"/>
</dbReference>
<proteinExistence type="predicted"/>
<dbReference type="AlphaFoldDB" id="A0A1H2ZJ33"/>
<dbReference type="InterPro" id="IPR009057">
    <property type="entry name" value="Homeodomain-like_sf"/>
</dbReference>
<evidence type="ECO:0000259" key="5">
    <source>
        <dbReference type="PROSITE" id="PS50977"/>
    </source>
</evidence>
<dbReference type="PANTHER" id="PTHR30055:SF234">
    <property type="entry name" value="HTH-TYPE TRANSCRIPTIONAL REGULATOR BETI"/>
    <property type="match status" value="1"/>
</dbReference>
<evidence type="ECO:0000256" key="4">
    <source>
        <dbReference type="PROSITE-ProRule" id="PRU00335"/>
    </source>
</evidence>
<dbReference type="PROSITE" id="PS50977">
    <property type="entry name" value="HTH_TETR_2"/>
    <property type="match status" value="1"/>
</dbReference>
<dbReference type="EMBL" id="FNON01000002">
    <property type="protein sequence ID" value="SDX17337.1"/>
    <property type="molecule type" value="Genomic_DNA"/>
</dbReference>
<dbReference type="STRING" id="589385.SAMN05421504_102543"/>
<gene>
    <name evidence="6" type="ORF">SAMN05421504_102543</name>
</gene>
<dbReference type="InterPro" id="IPR001647">
    <property type="entry name" value="HTH_TetR"/>
</dbReference>
<accession>A0A1H2ZJ33</accession>
<name>A0A1H2ZJ33_9PSEU</name>
<organism evidence="6 7">
    <name type="scientific">Amycolatopsis xylanica</name>
    <dbReference type="NCBI Taxonomy" id="589385"/>
    <lineage>
        <taxon>Bacteria</taxon>
        <taxon>Bacillati</taxon>
        <taxon>Actinomycetota</taxon>
        <taxon>Actinomycetes</taxon>
        <taxon>Pseudonocardiales</taxon>
        <taxon>Pseudonocardiaceae</taxon>
        <taxon>Amycolatopsis</taxon>
    </lineage>
</organism>